<accession>A0ABU1ACE1</accession>
<dbReference type="Gene3D" id="3.80.10.10">
    <property type="entry name" value="Ribonuclease Inhibitor"/>
    <property type="match status" value="3"/>
</dbReference>
<gene>
    <name evidence="4" type="ORF">RA086_11890</name>
</gene>
<feature type="compositionally biased region" description="Low complexity" evidence="2">
    <location>
        <begin position="70"/>
        <end position="89"/>
    </location>
</feature>
<feature type="domain" description="MucBP" evidence="3">
    <location>
        <begin position="677"/>
        <end position="739"/>
    </location>
</feature>
<dbReference type="RefSeq" id="WP_308704001.1">
    <property type="nucleotide sequence ID" value="NZ_AP027463.1"/>
</dbReference>
<dbReference type="PANTHER" id="PTHR13318:SF190">
    <property type="entry name" value="PARTNER OF PAIRED, ISOFORM B"/>
    <property type="match status" value="1"/>
</dbReference>
<dbReference type="InterPro" id="IPR005046">
    <property type="entry name" value="DUF285"/>
</dbReference>
<evidence type="ECO:0000313" key="5">
    <source>
        <dbReference type="Proteomes" id="UP001227831"/>
    </source>
</evidence>
<reference evidence="4 5" key="1">
    <citation type="journal article" date="2023" name="Int. J. Syst. Evol. Microbiol.">
        <title>Lactiplantibacillus brownii sp. nov., a novel psychrotolerant species isolated from sauerkraut.</title>
        <authorList>
            <person name="Heng Y.C."/>
            <person name="Silvaraju S."/>
            <person name="Lee J.K.Y."/>
            <person name="Kittelmann S."/>
        </authorList>
    </citation>
    <scope>NUCLEOTIDE SEQUENCE [LARGE SCALE GENOMIC DNA]</scope>
    <source>
        <strain evidence="4 5">WILCCON 0030</strain>
    </source>
</reference>
<evidence type="ECO:0000313" key="4">
    <source>
        <dbReference type="EMBL" id="MDQ7938310.1"/>
    </source>
</evidence>
<dbReference type="InterPro" id="IPR011889">
    <property type="entry name" value="Liste_lipo_26"/>
</dbReference>
<dbReference type="PANTHER" id="PTHR13318">
    <property type="entry name" value="PARTNER OF PAIRED, ISOFORM B-RELATED"/>
    <property type="match status" value="1"/>
</dbReference>
<keyword evidence="5" id="KW-1185">Reference proteome</keyword>
<dbReference type="EMBL" id="JAVCWF010000001">
    <property type="protein sequence ID" value="MDQ7938310.1"/>
    <property type="molecule type" value="Genomic_DNA"/>
</dbReference>
<sequence length="891" mass="96741">MKWRSVSLVVVTFLVIAVMTALPLTANLVLASDQSGSVTNQVKTDTATTKVLQGSNAMETANAAVNESDTTTAKSVGTSTSTTSGHKAAATDLSKQSLAKSASTSSTDIPTDGSVLYSGVAGNTDGAAGIDWYVNDQGELHLEGGTFGSVVDRTTPWKKYESEILKVVIDGKITTVANANLNYFFGNLEEAVTFTNLDNLDLSQASDTSNMFYLCKKVTNLDIAGWNTQHVANMSGMFYGCSLLTGLDLNNWNTSQVTSMENMFSSCEALTTIGVTNWDTSGLTSTAYIFSGCSSLISLNVGNWDTSNVTVMEGTFDGCYQLTITGLENWDTSKVTSTENMFLGNRKLTKIELPLSNLSHVKTMTGMYASCISLTRVDDPNLDFSSVQFLTDMFGGCTSLTSITATNWRVGSLTNASSFLMGCTALTSYDISNWNVSNPINASAFFSGCSSLKTIIIKNWKFSNASALAFRCYNLTSVDLGTDDFSNVTDLASMFNQCSSLAQVDVSQWDVSHVKNMSSMFADSGVTGIDFSKWNTPSLTNINRMFSYDRAMTTLDVSKFNVENVTNMSAAFMAMTNLKSLDLSGWNTQSVTVGDGAFLQDPNLQQLILGKDFRFFQNNGTNSGLMAPELSQPLPYFGKWWYENGEKRETYTPAEMMANYDGETMPAGSYHWAKEGTVIVHYVDSAGVVLKNPVTTHGWIGDSYTTSAPTIEGYELSSEVPANANATYTEKTIDVTYHYNGLMYFTNVPTAISFDSHKIAPGTTTLERPTLTGGDLVAQVNRPVGSDFSLSAQLLAPGFVGDKYHDNLNAKLYYQNGTVSTQNKPIEIGQNGSVPIMNKHVYYNDMRSFVFSNNWSTSDYTLELQTSAGSTMAESYHGTIQWSLGDLVKNN</sequence>
<feature type="region of interest" description="Disordered" evidence="2">
    <location>
        <begin position="62"/>
        <end position="89"/>
    </location>
</feature>
<dbReference type="SUPFAM" id="SSF52058">
    <property type="entry name" value="L domain-like"/>
    <property type="match status" value="1"/>
</dbReference>
<dbReference type="Pfam" id="PF03382">
    <property type="entry name" value="DUF285"/>
    <property type="match status" value="3"/>
</dbReference>
<keyword evidence="1" id="KW-0677">Repeat</keyword>
<proteinExistence type="predicted"/>
<dbReference type="Pfam" id="PF06458">
    <property type="entry name" value="MucBP"/>
    <property type="match status" value="1"/>
</dbReference>
<protein>
    <submittedName>
        <fullName evidence="4">BspA family leucine-rich repeat surface protein</fullName>
    </submittedName>
</protein>
<dbReference type="Gene3D" id="3.10.20.320">
    <property type="entry name" value="Putative peptidoglycan bound protein (lpxtg motif)"/>
    <property type="match status" value="1"/>
</dbReference>
<dbReference type="InterPro" id="IPR032675">
    <property type="entry name" value="LRR_dom_sf"/>
</dbReference>
<comment type="caution">
    <text evidence="4">The sequence shown here is derived from an EMBL/GenBank/DDBJ whole genome shotgun (WGS) entry which is preliminary data.</text>
</comment>
<evidence type="ECO:0000259" key="3">
    <source>
        <dbReference type="Pfam" id="PF06458"/>
    </source>
</evidence>
<dbReference type="Proteomes" id="UP001227831">
    <property type="component" value="Unassembled WGS sequence"/>
</dbReference>
<evidence type="ECO:0000256" key="2">
    <source>
        <dbReference type="SAM" id="MobiDB-lite"/>
    </source>
</evidence>
<organism evidence="4 5">
    <name type="scientific">Lactiplantibacillus brownii</name>
    <dbReference type="NCBI Taxonomy" id="3069269"/>
    <lineage>
        <taxon>Bacteria</taxon>
        <taxon>Bacillati</taxon>
        <taxon>Bacillota</taxon>
        <taxon>Bacilli</taxon>
        <taxon>Lactobacillales</taxon>
        <taxon>Lactobacillaceae</taxon>
        <taxon>Lactiplantibacillus</taxon>
    </lineage>
</organism>
<dbReference type="NCBIfam" id="TIGR02167">
    <property type="entry name" value="Liste_lipo_26"/>
    <property type="match status" value="10"/>
</dbReference>
<name>A0ABU1ACE1_9LACO</name>
<dbReference type="InterPro" id="IPR009459">
    <property type="entry name" value="MucBP_dom"/>
</dbReference>
<evidence type="ECO:0000256" key="1">
    <source>
        <dbReference type="ARBA" id="ARBA00022737"/>
    </source>
</evidence>